<reference evidence="1" key="1">
    <citation type="submission" date="2023-03" db="UniProtKB">
        <authorList>
            <consortium name="EnsemblPlants"/>
        </authorList>
    </citation>
    <scope>IDENTIFICATION</scope>
</reference>
<name>A0A9I9DWY0_CUCME</name>
<dbReference type="AlphaFoldDB" id="A0A9I9DWY0"/>
<dbReference type="EnsemblPlants" id="MELO3C024843.2.1">
    <property type="protein sequence ID" value="MELO3C024843.2.1"/>
    <property type="gene ID" value="MELO3C024843.2"/>
</dbReference>
<accession>A0A9I9DWY0</accession>
<evidence type="ECO:0000313" key="1">
    <source>
        <dbReference type="EnsemblPlants" id="MELO3C024843.2.1"/>
    </source>
</evidence>
<protein>
    <submittedName>
        <fullName evidence="1">Uncharacterized protein</fullName>
    </submittedName>
</protein>
<proteinExistence type="predicted"/>
<organism evidence="1">
    <name type="scientific">Cucumis melo</name>
    <name type="common">Muskmelon</name>
    <dbReference type="NCBI Taxonomy" id="3656"/>
    <lineage>
        <taxon>Eukaryota</taxon>
        <taxon>Viridiplantae</taxon>
        <taxon>Streptophyta</taxon>
        <taxon>Embryophyta</taxon>
        <taxon>Tracheophyta</taxon>
        <taxon>Spermatophyta</taxon>
        <taxon>Magnoliopsida</taxon>
        <taxon>eudicotyledons</taxon>
        <taxon>Gunneridae</taxon>
        <taxon>Pentapetalae</taxon>
        <taxon>rosids</taxon>
        <taxon>fabids</taxon>
        <taxon>Cucurbitales</taxon>
        <taxon>Cucurbitaceae</taxon>
        <taxon>Benincaseae</taxon>
        <taxon>Cucumis</taxon>
    </lineage>
</organism>
<dbReference type="Gramene" id="MELO3C024843.2.1">
    <property type="protein sequence ID" value="MELO3C024843.2.1"/>
    <property type="gene ID" value="MELO3C024843.2"/>
</dbReference>
<sequence length="69" mass="8010">MEEDARGPSLREGWRATRLSFDASQVDKDGEDKWLSSWIWLNGDGESWRTLERCRTAEGFTGERLRPAH</sequence>